<evidence type="ECO:0000313" key="3">
    <source>
        <dbReference type="EMBL" id="SEL01018.1"/>
    </source>
</evidence>
<dbReference type="Gene3D" id="3.40.50.12370">
    <property type="match status" value="1"/>
</dbReference>
<dbReference type="RefSeq" id="WP_090253262.1">
    <property type="nucleotide sequence ID" value="NZ_FOAA01000008.1"/>
</dbReference>
<accession>A0A1H7LQL1</accession>
<proteinExistence type="inferred from homology"/>
<protein>
    <submittedName>
        <fullName evidence="3">Nucleotide-binding universal stress protein, UspA family</fullName>
    </submittedName>
</protein>
<dbReference type="PRINTS" id="PR01438">
    <property type="entry name" value="UNVRSLSTRESS"/>
</dbReference>
<dbReference type="Pfam" id="PF00582">
    <property type="entry name" value="Usp"/>
    <property type="match status" value="2"/>
</dbReference>
<sequence length="283" mass="31056">MNKVIACIDGSRSSLSVCDYAAWASRRMDSPLTLLHVIHNPHADAQRDLSGNLSLGGREALLEQMVEAEEQRGKLLREQGRAILSDALERVRANGVADPGSLLRNDSVTAALDDIQDEARLVVVGKQGKDGDMLKQHVGSHLESLIRTLNRGVLVCPLEYRQPERFLIAYDGSATAHTAVEKVSESPLLQGLGAHILMVGEDTQDNRSRLDNARGTLAQKGFDVRAEIRSGDVTDSVCAYCQEHDIHLLAMGAYGHSRLRRWFVGSTTTNMIMRASIPLIILR</sequence>
<comment type="similarity">
    <text evidence="1">Belongs to the universal stress protein A family.</text>
</comment>
<dbReference type="STRING" id="1396821.SAMN05444515_10811"/>
<gene>
    <name evidence="3" type="ORF">SAMN05444515_10811</name>
</gene>
<dbReference type="OrthoDB" id="9804721at2"/>
<dbReference type="Proteomes" id="UP000199256">
    <property type="component" value="Unassembled WGS sequence"/>
</dbReference>
<dbReference type="PANTHER" id="PTHR46268">
    <property type="entry name" value="STRESS RESPONSE PROTEIN NHAX"/>
    <property type="match status" value="1"/>
</dbReference>
<reference evidence="4" key="1">
    <citation type="submission" date="2016-10" db="EMBL/GenBank/DDBJ databases">
        <authorList>
            <person name="Varghese N."/>
            <person name="Submissions S."/>
        </authorList>
    </citation>
    <scope>NUCLEOTIDE SEQUENCE [LARGE SCALE GENOMIC DNA]</scope>
    <source>
        <strain evidence="4">DSM 241</strain>
    </source>
</reference>
<dbReference type="AlphaFoldDB" id="A0A1H7LQL1"/>
<dbReference type="InterPro" id="IPR006015">
    <property type="entry name" value="Universal_stress_UspA"/>
</dbReference>
<dbReference type="SUPFAM" id="SSF52402">
    <property type="entry name" value="Adenine nucleotide alpha hydrolases-like"/>
    <property type="match status" value="2"/>
</dbReference>
<name>A0A1H7LQL1_9GAMM</name>
<dbReference type="PANTHER" id="PTHR46268:SF6">
    <property type="entry name" value="UNIVERSAL STRESS PROTEIN UP12"/>
    <property type="match status" value="1"/>
</dbReference>
<keyword evidence="4" id="KW-1185">Reference proteome</keyword>
<evidence type="ECO:0000256" key="1">
    <source>
        <dbReference type="ARBA" id="ARBA00008791"/>
    </source>
</evidence>
<feature type="domain" description="UspA" evidence="2">
    <location>
        <begin position="210"/>
        <end position="283"/>
    </location>
</feature>
<feature type="domain" description="UspA" evidence="2">
    <location>
        <begin position="2"/>
        <end position="157"/>
    </location>
</feature>
<dbReference type="CDD" id="cd00293">
    <property type="entry name" value="USP-like"/>
    <property type="match status" value="2"/>
</dbReference>
<evidence type="ECO:0000259" key="2">
    <source>
        <dbReference type="Pfam" id="PF00582"/>
    </source>
</evidence>
<organism evidence="3 4">
    <name type="scientific">Ectothiorhodospira marina</name>
    <dbReference type="NCBI Taxonomy" id="1396821"/>
    <lineage>
        <taxon>Bacteria</taxon>
        <taxon>Pseudomonadati</taxon>
        <taxon>Pseudomonadota</taxon>
        <taxon>Gammaproteobacteria</taxon>
        <taxon>Chromatiales</taxon>
        <taxon>Ectothiorhodospiraceae</taxon>
        <taxon>Ectothiorhodospira</taxon>
    </lineage>
</organism>
<dbReference type="InterPro" id="IPR006016">
    <property type="entry name" value="UspA"/>
</dbReference>
<dbReference type="EMBL" id="FOAA01000008">
    <property type="protein sequence ID" value="SEL01018.1"/>
    <property type="molecule type" value="Genomic_DNA"/>
</dbReference>
<evidence type="ECO:0000313" key="4">
    <source>
        <dbReference type="Proteomes" id="UP000199256"/>
    </source>
</evidence>